<keyword evidence="1" id="KW-0732">Signal</keyword>
<protein>
    <recommendedName>
        <fullName evidence="4">Secreted protein</fullName>
    </recommendedName>
</protein>
<dbReference type="OMA" id="HTMRWAL"/>
<feature type="chain" id="PRO_5002361298" description="Secreted protein" evidence="1">
    <location>
        <begin position="23"/>
        <end position="134"/>
    </location>
</feature>
<keyword evidence="3" id="KW-1185">Reference proteome</keyword>
<proteinExistence type="predicted"/>
<dbReference type="AlphaFoldDB" id="A0A0E0H9L8"/>
<dbReference type="Proteomes" id="UP000006591">
    <property type="component" value="Chromosome 5"/>
</dbReference>
<dbReference type="EnsemblPlants" id="ONIVA05G03710.1">
    <property type="protein sequence ID" value="ONIVA05G03710.1"/>
    <property type="gene ID" value="ONIVA05G03710"/>
</dbReference>
<reference evidence="2" key="1">
    <citation type="submission" date="2015-04" db="UniProtKB">
        <authorList>
            <consortium name="EnsemblPlants"/>
        </authorList>
    </citation>
    <scope>IDENTIFICATION</scope>
    <source>
        <strain evidence="2">SL10</strain>
    </source>
</reference>
<evidence type="ECO:0000313" key="2">
    <source>
        <dbReference type="EnsemblPlants" id="ONIVA05G03710.1"/>
    </source>
</evidence>
<accession>A0A0E0H9L8</accession>
<evidence type="ECO:0008006" key="4">
    <source>
        <dbReference type="Google" id="ProtNLM"/>
    </source>
</evidence>
<sequence>MAVTMWQSSLLVASGLCQPGVGCTTIGVGCSMASGSTTGLAGLAFDDAGRCDRNSLGRSGGHTMRWALGGMRQTLLQTRALLRQRLATTRWPRWQAYIGKSGSTLLSHPLLLQLKDVDEVEHIGMSSSYLLADR</sequence>
<evidence type="ECO:0000313" key="3">
    <source>
        <dbReference type="Proteomes" id="UP000006591"/>
    </source>
</evidence>
<organism evidence="2">
    <name type="scientific">Oryza nivara</name>
    <name type="common">Indian wild rice</name>
    <name type="synonym">Oryza sativa f. spontanea</name>
    <dbReference type="NCBI Taxonomy" id="4536"/>
    <lineage>
        <taxon>Eukaryota</taxon>
        <taxon>Viridiplantae</taxon>
        <taxon>Streptophyta</taxon>
        <taxon>Embryophyta</taxon>
        <taxon>Tracheophyta</taxon>
        <taxon>Spermatophyta</taxon>
        <taxon>Magnoliopsida</taxon>
        <taxon>Liliopsida</taxon>
        <taxon>Poales</taxon>
        <taxon>Poaceae</taxon>
        <taxon>BOP clade</taxon>
        <taxon>Oryzoideae</taxon>
        <taxon>Oryzeae</taxon>
        <taxon>Oryzinae</taxon>
        <taxon>Oryza</taxon>
    </lineage>
</organism>
<name>A0A0E0H9L8_ORYNI</name>
<evidence type="ECO:0000256" key="1">
    <source>
        <dbReference type="SAM" id="SignalP"/>
    </source>
</evidence>
<dbReference type="Gramene" id="ONIVA05G03710.1">
    <property type="protein sequence ID" value="ONIVA05G03710.1"/>
    <property type="gene ID" value="ONIVA05G03710"/>
</dbReference>
<dbReference type="HOGENOM" id="CLU_174325_0_0_1"/>
<reference evidence="2" key="2">
    <citation type="submission" date="2018-04" db="EMBL/GenBank/DDBJ databases">
        <title>OnivRS2 (Oryza nivara Reference Sequence Version 2).</title>
        <authorList>
            <person name="Zhang J."/>
            <person name="Kudrna D."/>
            <person name="Lee S."/>
            <person name="Talag J."/>
            <person name="Rajasekar S."/>
            <person name="Welchert J."/>
            <person name="Hsing Y.-I."/>
            <person name="Wing R.A."/>
        </authorList>
    </citation>
    <scope>NUCLEOTIDE SEQUENCE [LARGE SCALE GENOMIC DNA]</scope>
    <source>
        <strain evidence="2">SL10</strain>
    </source>
</reference>
<feature type="signal peptide" evidence="1">
    <location>
        <begin position="1"/>
        <end position="22"/>
    </location>
</feature>